<keyword evidence="2 3" id="KW-0067">ATP-binding</keyword>
<dbReference type="SMART" id="SM00220">
    <property type="entry name" value="S_TKc"/>
    <property type="match status" value="1"/>
</dbReference>
<dbReference type="CDD" id="cd14014">
    <property type="entry name" value="STKc_PknB_like"/>
    <property type="match status" value="1"/>
</dbReference>
<feature type="region of interest" description="Disordered" evidence="4">
    <location>
        <begin position="335"/>
        <end position="408"/>
    </location>
</feature>
<dbReference type="InterPro" id="IPR051043">
    <property type="entry name" value="Sulfatase_Mod_Factor_Kinase"/>
</dbReference>
<evidence type="ECO:0000256" key="3">
    <source>
        <dbReference type="PROSITE-ProRule" id="PRU10141"/>
    </source>
</evidence>
<gene>
    <name evidence="6" type="ORF">BN874_20031</name>
</gene>
<protein>
    <submittedName>
        <fullName evidence="6">Cyclin-dependent kinase</fullName>
        <ecNumber evidence="6">2.7.11.22</ecNumber>
    </submittedName>
</protein>
<evidence type="ECO:0000259" key="5">
    <source>
        <dbReference type="PROSITE" id="PS50011"/>
    </source>
</evidence>
<feature type="compositionally biased region" description="Basic and acidic residues" evidence="4">
    <location>
        <begin position="360"/>
        <end position="373"/>
    </location>
</feature>
<dbReference type="InterPro" id="IPR016187">
    <property type="entry name" value="CTDL_fold"/>
</dbReference>
<dbReference type="GO" id="GO:0004693">
    <property type="term" value="F:cyclin-dependent protein serine/threonine kinase activity"/>
    <property type="evidence" value="ECO:0007669"/>
    <property type="project" value="UniProtKB-EC"/>
</dbReference>
<keyword evidence="6" id="KW-0808">Transferase</keyword>
<feature type="compositionally biased region" description="Low complexity" evidence="4">
    <location>
        <begin position="446"/>
        <end position="462"/>
    </location>
</feature>
<dbReference type="GO" id="GO:0005524">
    <property type="term" value="F:ATP binding"/>
    <property type="evidence" value="ECO:0007669"/>
    <property type="project" value="UniProtKB-UniRule"/>
</dbReference>
<evidence type="ECO:0000256" key="2">
    <source>
        <dbReference type="ARBA" id="ARBA00022840"/>
    </source>
</evidence>
<dbReference type="EC" id="2.7.11.22" evidence="6"/>
<sequence>MAEETNALPTGYSLHRYQIEGVLGAGGFGITYKAMHEALENEVAIKEYFPAEWAYRDHNGTTVRANSQGQIPARSGEPPCYEWGLQRFLDEAKILVQINHPGVVRVRDYFTMNGSAYIVMEYEEGESLSTSLQRGGILPEPDLIRLLGDVLPALEAVHAQGYLHRDLKPSNLYVRKNDNRVILIDFGAARQALGRRTRSVTSVVTPGYSPIEQYVTVGDDYGPWTDLYALGAVLYRCITGAPPIEAPGRVLKDPVHPAIEVGAGLYSRGLLYTVDQALAVRPEDRFQSVAAMRESLQTTDSANALADFSQLPPIDSAFLDLPSPMSAARFGSAVARSESSAPSTRENWLGGVNSLPDRPPALDRSRPSPRPDSRPATGGASSPDWTLSDRVPPLSQPERIEMRSVTPLTTPADAALPLLENVWDHLDEFTLPSAPSQPNAAEIEVSSQPQSQPRSQPRSQPSASLLNRSPQSAVAYLKKAAPSRRNSVPSVHLPDAPASTPIPVDRSEPTSAPRSPVVDSGGTVRSIHWTRVLLTVFAISGLSGTGILAYEYFKTFQEQHQQATAAQQQQETAQRGEEETQRREAEIAGHIDQARRAITNKNWALADHYLNRAATLNPGHLAIATVRTELLVAQQPSANTKTRTDPITGLELSWVEGGCFSMGSPATERDRNSDETSHQVCVKGFWIGKTEITNSQYRRFKPGHNSGVFQGLSLNGDTQPAVNLNWNDTIAFAEWLSWEAGAGKRFRLPTEAEWERAARAGTTTRYYWGNDIDPRYANFSDRNDPTGASIGSLDDGQAITAPVGSYPSNALDVRDMAGNVWEWTCSEYDPNYSGAEQRCSTRRSNEGQRVVRGGSWSSGAGELRSARRLPRKPSYQDAMTGFRVIMEE</sequence>
<keyword evidence="6" id="KW-0418">Kinase</keyword>
<feature type="binding site" evidence="3">
    <location>
        <position position="46"/>
    </location>
    <ligand>
        <name>ATP</name>
        <dbReference type="ChEBI" id="CHEBI:30616"/>
    </ligand>
</feature>
<dbReference type="PANTHER" id="PTHR23150">
    <property type="entry name" value="SULFATASE MODIFYING FACTOR 1, 2"/>
    <property type="match status" value="1"/>
</dbReference>
<feature type="compositionally biased region" description="Polar residues" evidence="4">
    <location>
        <begin position="337"/>
        <end position="346"/>
    </location>
</feature>
<evidence type="ECO:0000313" key="7">
    <source>
        <dbReference type="Proteomes" id="UP000019184"/>
    </source>
</evidence>
<proteinExistence type="predicted"/>
<dbReference type="PROSITE" id="PS00108">
    <property type="entry name" value="PROTEIN_KINASE_ST"/>
    <property type="match status" value="1"/>
</dbReference>
<feature type="compositionally biased region" description="Polar residues" evidence="4">
    <location>
        <begin position="463"/>
        <end position="472"/>
    </location>
</feature>
<comment type="caution">
    <text evidence="6">The sequence shown here is derived from an EMBL/GenBank/DDBJ whole genome shotgun (WGS) entry which is preliminary data.</text>
</comment>
<dbReference type="OrthoDB" id="9801841at2"/>
<keyword evidence="7" id="KW-1185">Reference proteome</keyword>
<dbReference type="InterPro" id="IPR000719">
    <property type="entry name" value="Prot_kinase_dom"/>
</dbReference>
<keyword evidence="1 3" id="KW-0547">Nucleotide-binding</keyword>
<dbReference type="Pfam" id="PF03781">
    <property type="entry name" value="FGE-sulfatase"/>
    <property type="match status" value="1"/>
</dbReference>
<feature type="region of interest" description="Disordered" evidence="4">
    <location>
        <begin position="843"/>
        <end position="865"/>
    </location>
</feature>
<dbReference type="InterPro" id="IPR005532">
    <property type="entry name" value="SUMF_dom"/>
</dbReference>
<evidence type="ECO:0000313" key="6">
    <source>
        <dbReference type="EMBL" id="CDH44911.1"/>
    </source>
</evidence>
<dbReference type="Pfam" id="PF00069">
    <property type="entry name" value="Pkinase"/>
    <property type="match status" value="1"/>
</dbReference>
<dbReference type="PROSITE" id="PS00107">
    <property type="entry name" value="PROTEIN_KINASE_ATP"/>
    <property type="match status" value="1"/>
</dbReference>
<name>A0A7U7J3T1_9GAMM</name>
<dbReference type="Gene3D" id="3.30.200.20">
    <property type="entry name" value="Phosphorylase Kinase, domain 1"/>
    <property type="match status" value="1"/>
</dbReference>
<accession>A0A7U7J3T1</accession>
<feature type="region of interest" description="Disordered" evidence="4">
    <location>
        <begin position="429"/>
        <end position="521"/>
    </location>
</feature>
<dbReference type="Gene3D" id="3.90.1580.10">
    <property type="entry name" value="paralog of FGE (formylglycine-generating enzyme)"/>
    <property type="match status" value="1"/>
</dbReference>
<dbReference type="GO" id="GO:0120147">
    <property type="term" value="F:formylglycine-generating oxidase activity"/>
    <property type="evidence" value="ECO:0007669"/>
    <property type="project" value="TreeGrafter"/>
</dbReference>
<organism evidence="6 7">
    <name type="scientific">Candidatus Contendobacter odensis Run_B_J11</name>
    <dbReference type="NCBI Taxonomy" id="1400861"/>
    <lineage>
        <taxon>Bacteria</taxon>
        <taxon>Pseudomonadati</taxon>
        <taxon>Pseudomonadota</taxon>
        <taxon>Gammaproteobacteria</taxon>
        <taxon>Candidatus Competibacteraceae</taxon>
        <taxon>Candidatus Contendibacter</taxon>
    </lineage>
</organism>
<dbReference type="RefSeq" id="WP_051497607.1">
    <property type="nucleotide sequence ID" value="NZ_CBTK010000112.1"/>
</dbReference>
<feature type="region of interest" description="Disordered" evidence="4">
    <location>
        <begin position="563"/>
        <end position="582"/>
    </location>
</feature>
<dbReference type="InterPro" id="IPR017441">
    <property type="entry name" value="Protein_kinase_ATP_BS"/>
</dbReference>
<reference evidence="6 7" key="1">
    <citation type="journal article" date="2014" name="ISME J.">
        <title>Candidatus Competibacter-lineage genomes retrieved from metagenomes reveal functional metabolic diversity.</title>
        <authorList>
            <person name="McIlroy S.J."/>
            <person name="Albertsen M."/>
            <person name="Andresen E.K."/>
            <person name="Saunders A.M."/>
            <person name="Kristiansen R."/>
            <person name="Stokholm-Bjerregaard M."/>
            <person name="Nielsen K.L."/>
            <person name="Nielsen P.H."/>
        </authorList>
    </citation>
    <scope>NUCLEOTIDE SEQUENCE [LARGE SCALE GENOMIC DNA]</scope>
    <source>
        <strain evidence="6 7">Run_B_J11</strain>
    </source>
</reference>
<dbReference type="InterPro" id="IPR011009">
    <property type="entry name" value="Kinase-like_dom_sf"/>
</dbReference>
<dbReference type="PROSITE" id="PS50011">
    <property type="entry name" value="PROTEIN_KINASE_DOM"/>
    <property type="match status" value="1"/>
</dbReference>
<dbReference type="AlphaFoldDB" id="A0A7U7J3T1"/>
<dbReference type="EMBL" id="CBTK010000112">
    <property type="protein sequence ID" value="CDH44911.1"/>
    <property type="molecule type" value="Genomic_DNA"/>
</dbReference>
<evidence type="ECO:0000256" key="1">
    <source>
        <dbReference type="ARBA" id="ARBA00022741"/>
    </source>
</evidence>
<dbReference type="SUPFAM" id="SSF56112">
    <property type="entry name" value="Protein kinase-like (PK-like)"/>
    <property type="match status" value="1"/>
</dbReference>
<feature type="domain" description="Protein kinase" evidence="5">
    <location>
        <begin position="17"/>
        <end position="297"/>
    </location>
</feature>
<dbReference type="SUPFAM" id="SSF56436">
    <property type="entry name" value="C-type lectin-like"/>
    <property type="match status" value="1"/>
</dbReference>
<dbReference type="InterPro" id="IPR008271">
    <property type="entry name" value="Ser/Thr_kinase_AS"/>
</dbReference>
<dbReference type="Gene3D" id="1.10.510.10">
    <property type="entry name" value="Transferase(Phosphotransferase) domain 1"/>
    <property type="match status" value="1"/>
</dbReference>
<feature type="compositionally biased region" description="Low complexity" evidence="4">
    <location>
        <begin position="563"/>
        <end position="573"/>
    </location>
</feature>
<dbReference type="InterPro" id="IPR042095">
    <property type="entry name" value="SUMF_sf"/>
</dbReference>
<dbReference type="PANTHER" id="PTHR23150:SF19">
    <property type="entry name" value="FORMYLGLYCINE-GENERATING ENZYME"/>
    <property type="match status" value="1"/>
</dbReference>
<dbReference type="Proteomes" id="UP000019184">
    <property type="component" value="Unassembled WGS sequence"/>
</dbReference>
<evidence type="ECO:0000256" key="4">
    <source>
        <dbReference type="SAM" id="MobiDB-lite"/>
    </source>
</evidence>